<keyword evidence="6 7" id="KW-0505">Motor protein</keyword>
<comment type="similarity">
    <text evidence="6 7">Belongs to the TRAFAC class myosin-kinesin ATPase superfamily. Kinesin family.</text>
</comment>
<dbReference type="GO" id="GO:0008017">
    <property type="term" value="F:microtubule binding"/>
    <property type="evidence" value="ECO:0007669"/>
    <property type="project" value="InterPro"/>
</dbReference>
<organism evidence="10 11">
    <name type="scientific">Toxoplasma gondii GAB2-2007-GAL-DOM2</name>
    <dbReference type="NCBI Taxonomy" id="1130820"/>
    <lineage>
        <taxon>Eukaryota</taxon>
        <taxon>Sar</taxon>
        <taxon>Alveolata</taxon>
        <taxon>Apicomplexa</taxon>
        <taxon>Conoidasida</taxon>
        <taxon>Coccidia</taxon>
        <taxon>Eucoccidiorida</taxon>
        <taxon>Eimeriorina</taxon>
        <taxon>Sarcocystidae</taxon>
        <taxon>Toxoplasma</taxon>
    </lineage>
</organism>
<keyword evidence="7" id="KW-0493">Microtubule</keyword>
<dbReference type="InterPro" id="IPR027640">
    <property type="entry name" value="Kinesin-like_fam"/>
</dbReference>
<dbReference type="InterPro" id="IPR036961">
    <property type="entry name" value="Kinesin_motor_dom_sf"/>
</dbReference>
<dbReference type="Gene3D" id="3.40.850.10">
    <property type="entry name" value="Kinesin motor domain"/>
    <property type="match status" value="1"/>
</dbReference>
<feature type="domain" description="Kinesin motor" evidence="9">
    <location>
        <begin position="66"/>
        <end position="406"/>
    </location>
</feature>
<dbReference type="GO" id="GO:0051231">
    <property type="term" value="P:spindle elongation"/>
    <property type="evidence" value="ECO:0007669"/>
    <property type="project" value="TreeGrafter"/>
</dbReference>
<evidence type="ECO:0000256" key="8">
    <source>
        <dbReference type="SAM" id="MobiDB-lite"/>
    </source>
</evidence>
<comment type="subcellular location">
    <subcellularLocation>
        <location evidence="1">Cytoplasm</location>
    </subcellularLocation>
</comment>
<dbReference type="Pfam" id="PF00225">
    <property type="entry name" value="Kinesin"/>
    <property type="match status" value="1"/>
</dbReference>
<evidence type="ECO:0000256" key="4">
    <source>
        <dbReference type="ARBA" id="ARBA00022840"/>
    </source>
</evidence>
<gene>
    <name evidence="10" type="ORF">TGDOM2_286660</name>
</gene>
<dbReference type="Proteomes" id="UP000028837">
    <property type="component" value="Unassembled WGS sequence"/>
</dbReference>
<feature type="region of interest" description="Disordered" evidence="8">
    <location>
        <begin position="495"/>
        <end position="531"/>
    </location>
</feature>
<feature type="region of interest" description="Disordered" evidence="8">
    <location>
        <begin position="645"/>
        <end position="665"/>
    </location>
</feature>
<evidence type="ECO:0000256" key="3">
    <source>
        <dbReference type="ARBA" id="ARBA00022741"/>
    </source>
</evidence>
<dbReference type="VEuPathDB" id="ToxoDB:TGDOM2_286660"/>
<dbReference type="PROSITE" id="PS00411">
    <property type="entry name" value="KINESIN_MOTOR_1"/>
    <property type="match status" value="1"/>
</dbReference>
<dbReference type="GO" id="GO:0005875">
    <property type="term" value="C:microtubule associated complex"/>
    <property type="evidence" value="ECO:0007669"/>
    <property type="project" value="TreeGrafter"/>
</dbReference>
<evidence type="ECO:0000313" key="10">
    <source>
        <dbReference type="EMBL" id="KFG40123.1"/>
    </source>
</evidence>
<proteinExistence type="inferred from homology"/>
<keyword evidence="3 6" id="KW-0547">Nucleotide-binding</keyword>
<dbReference type="SMART" id="SM00129">
    <property type="entry name" value="KISc"/>
    <property type="match status" value="1"/>
</dbReference>
<dbReference type="OrthoDB" id="3176171at2759"/>
<dbReference type="InterPro" id="IPR019821">
    <property type="entry name" value="Kinesin_motor_CS"/>
</dbReference>
<dbReference type="AlphaFoldDB" id="A0A086K6V5"/>
<dbReference type="PROSITE" id="PS50067">
    <property type="entry name" value="KINESIN_MOTOR_2"/>
    <property type="match status" value="1"/>
</dbReference>
<dbReference type="InterPro" id="IPR027417">
    <property type="entry name" value="P-loop_NTPase"/>
</dbReference>
<comment type="caution">
    <text evidence="10">The sequence shown here is derived from an EMBL/GenBank/DDBJ whole genome shotgun (WGS) entry which is preliminary data.</text>
</comment>
<reference evidence="10 11" key="1">
    <citation type="submission" date="2014-02" db="EMBL/GenBank/DDBJ databases">
        <authorList>
            <person name="Sibley D."/>
            <person name="Venepally P."/>
            <person name="Karamycheva S."/>
            <person name="Hadjithomas M."/>
            <person name="Khan A."/>
            <person name="Brunk B."/>
            <person name="Roos D."/>
            <person name="Caler E."/>
            <person name="Lorenzi H."/>
        </authorList>
    </citation>
    <scope>NUCLEOTIDE SEQUENCE [LARGE SCALE GENOMIC DNA]</scope>
    <source>
        <strain evidence="10 11">GAB2-2007-GAL-DOM2</strain>
    </source>
</reference>
<dbReference type="GO" id="GO:0007052">
    <property type="term" value="P:mitotic spindle organization"/>
    <property type="evidence" value="ECO:0007669"/>
    <property type="project" value="TreeGrafter"/>
</dbReference>
<dbReference type="SUPFAM" id="SSF52540">
    <property type="entry name" value="P-loop containing nucleoside triphosphate hydrolases"/>
    <property type="match status" value="1"/>
</dbReference>
<evidence type="ECO:0000259" key="9">
    <source>
        <dbReference type="PROSITE" id="PS50067"/>
    </source>
</evidence>
<dbReference type="GO" id="GO:0005874">
    <property type="term" value="C:microtubule"/>
    <property type="evidence" value="ECO:0007669"/>
    <property type="project" value="UniProtKB-KW"/>
</dbReference>
<dbReference type="GO" id="GO:0007018">
    <property type="term" value="P:microtubule-based movement"/>
    <property type="evidence" value="ECO:0007669"/>
    <property type="project" value="InterPro"/>
</dbReference>
<evidence type="ECO:0000256" key="5">
    <source>
        <dbReference type="ARBA" id="ARBA00023054"/>
    </source>
</evidence>
<dbReference type="GO" id="GO:0005737">
    <property type="term" value="C:cytoplasm"/>
    <property type="evidence" value="ECO:0007669"/>
    <property type="project" value="UniProtKB-SubCell"/>
</dbReference>
<keyword evidence="4 6" id="KW-0067">ATP-binding</keyword>
<keyword evidence="2" id="KW-0963">Cytoplasm</keyword>
<evidence type="ECO:0000256" key="2">
    <source>
        <dbReference type="ARBA" id="ARBA00022490"/>
    </source>
</evidence>
<evidence type="ECO:0000256" key="6">
    <source>
        <dbReference type="PROSITE-ProRule" id="PRU00283"/>
    </source>
</evidence>
<dbReference type="InterPro" id="IPR001752">
    <property type="entry name" value="Kinesin_motor_dom"/>
</dbReference>
<evidence type="ECO:0000313" key="11">
    <source>
        <dbReference type="Proteomes" id="UP000028837"/>
    </source>
</evidence>
<dbReference type="PRINTS" id="PR00380">
    <property type="entry name" value="KINESINHEAVY"/>
</dbReference>
<feature type="binding site" evidence="6">
    <location>
        <begin position="152"/>
        <end position="159"/>
    </location>
    <ligand>
        <name>ATP</name>
        <dbReference type="ChEBI" id="CHEBI:30616"/>
    </ligand>
</feature>
<name>A0A086K6V5_TOXGO</name>
<sequence length="704" mass="76091">MLMAAVSCPVAPAVPLVTISTIDTPLRKRNQVGLKKFSYACVIPFCSSNTLLVFLFSGKAAPVAKGCVVCVRVRPESIQEISSGGTICVSTKQTGDGSATLLLTGLRDHQYSFRYDFVFDQDATQENVYCSTCLPLVDKLLAGYSASVIAYGQTGAGKSYTMIGDCSSEDFHSNLTDPTTRGVIPRILEALVRRTETLSQQNSDTAFSIRGSLIEIYNETVRDLLAPGRDNLVIRESTPATVITDATEVPISCPAQALEVIKAGFANRALGTTLSNDKSSRSHAVLQITIQRDSILDCTTKSSQLFLVDLAGSERVSKADTAGDRLRETQNINRSLLALGNVISAVPPTGGSRKHIPYRESKLTRLLQHSLGGNAFTVVLLCCSPHSFNVRETLSTLRFGDRAAHIHNKPQATETLSPMLLQKRLVESQTQLRFSQARLRACVTQSARRIEAIKMLQKYIPEGVQLSDEDTALLRKAIEDCTVLNSFVDSAASAASPKKLVSAPKSKPRVPLTLGASSSPSRQAAAHPDVAYSRPKEFVNAGGHMPRSDNVSSLTQGSELRLTSSPPHGAFEIAPSHQAGQYLVTSRNSAHPKEKYLLKTQKQQHPQSPVTGVGNFRQQVPEAVPQLPPKQRPAEFCAVVAGQNSDDKMINQDPADAPQKTPNADCNQNTDAGMFDRALLVGCPLATYRALYPTSGQFLETPLV</sequence>
<dbReference type="GO" id="GO:0005524">
    <property type="term" value="F:ATP binding"/>
    <property type="evidence" value="ECO:0007669"/>
    <property type="project" value="UniProtKB-UniRule"/>
</dbReference>
<dbReference type="SMR" id="A0A086K6V5"/>
<dbReference type="EMBL" id="AHZU02000792">
    <property type="protein sequence ID" value="KFG40123.1"/>
    <property type="molecule type" value="Genomic_DNA"/>
</dbReference>
<keyword evidence="5" id="KW-0175">Coiled coil</keyword>
<evidence type="ECO:0000256" key="7">
    <source>
        <dbReference type="RuleBase" id="RU000394"/>
    </source>
</evidence>
<dbReference type="PANTHER" id="PTHR47969:SF15">
    <property type="entry name" value="CHROMOSOME-ASSOCIATED KINESIN KIF4A-RELATED"/>
    <property type="match status" value="1"/>
</dbReference>
<protein>
    <recommendedName>
        <fullName evidence="7">Kinesin-like protein</fullName>
    </recommendedName>
</protein>
<evidence type="ECO:0000256" key="1">
    <source>
        <dbReference type="ARBA" id="ARBA00004496"/>
    </source>
</evidence>
<dbReference type="GO" id="GO:0003777">
    <property type="term" value="F:microtubule motor activity"/>
    <property type="evidence" value="ECO:0007669"/>
    <property type="project" value="InterPro"/>
</dbReference>
<dbReference type="PANTHER" id="PTHR47969">
    <property type="entry name" value="CHROMOSOME-ASSOCIATED KINESIN KIF4A-RELATED"/>
    <property type="match status" value="1"/>
</dbReference>
<accession>A0A086K6V5</accession>